<evidence type="ECO:0000256" key="7">
    <source>
        <dbReference type="SAM" id="MobiDB-lite"/>
    </source>
</evidence>
<evidence type="ECO:0000256" key="3">
    <source>
        <dbReference type="ARBA" id="ARBA00022679"/>
    </source>
</evidence>
<dbReference type="InterPro" id="IPR045801">
    <property type="entry name" value="MEKK4_N"/>
</dbReference>
<keyword evidence="5" id="KW-0418">Kinase</keyword>
<evidence type="ECO:0000259" key="8">
    <source>
        <dbReference type="PROSITE" id="PS50011"/>
    </source>
</evidence>
<keyword evidence="4" id="KW-0547">Nucleotide-binding</keyword>
<dbReference type="PROSITE" id="PS00108">
    <property type="entry name" value="PROTEIN_KINASE_ST"/>
    <property type="match status" value="1"/>
</dbReference>
<dbReference type="InterPro" id="IPR000719">
    <property type="entry name" value="Prot_kinase_dom"/>
</dbReference>
<evidence type="ECO:0000256" key="4">
    <source>
        <dbReference type="ARBA" id="ARBA00022741"/>
    </source>
</evidence>
<evidence type="ECO:0000256" key="6">
    <source>
        <dbReference type="ARBA" id="ARBA00022840"/>
    </source>
</evidence>
<evidence type="ECO:0000313" key="9">
    <source>
        <dbReference type="EMBL" id="TKR62337.1"/>
    </source>
</evidence>
<keyword evidence="6" id="KW-0067">ATP-binding</keyword>
<name>A0A4U5M115_STECR</name>
<comment type="caution">
    <text evidence="9">The sequence shown here is derived from an EMBL/GenBank/DDBJ whole genome shotgun (WGS) entry which is preliminary data.</text>
</comment>
<gene>
    <name evidence="9" type="ORF">L596_026318</name>
</gene>
<evidence type="ECO:0000256" key="2">
    <source>
        <dbReference type="ARBA" id="ARBA00022527"/>
    </source>
</evidence>
<comment type="similarity">
    <text evidence="1">Belongs to the protein kinase superfamily. STE Ser/Thr protein kinase family. MAP kinase kinase kinase subfamily.</text>
</comment>
<dbReference type="Gene3D" id="1.10.510.10">
    <property type="entry name" value="Transferase(Phosphotransferase) domain 1"/>
    <property type="match status" value="1"/>
</dbReference>
<dbReference type="PANTHER" id="PTHR48016">
    <property type="entry name" value="MAP KINASE KINASE KINASE SSK2-RELATED-RELATED"/>
    <property type="match status" value="1"/>
</dbReference>
<feature type="region of interest" description="Disordered" evidence="7">
    <location>
        <begin position="1"/>
        <end position="26"/>
    </location>
</feature>
<keyword evidence="10" id="KW-1185">Reference proteome</keyword>
<dbReference type="GO" id="GO:0004674">
    <property type="term" value="F:protein serine/threonine kinase activity"/>
    <property type="evidence" value="ECO:0007669"/>
    <property type="project" value="UniProtKB-KW"/>
</dbReference>
<protein>
    <recommendedName>
        <fullName evidence="8">Protein kinase domain-containing protein</fullName>
    </recommendedName>
</protein>
<dbReference type="EMBL" id="AZBU02000010">
    <property type="protein sequence ID" value="TKR62337.1"/>
    <property type="molecule type" value="Genomic_DNA"/>
</dbReference>
<reference evidence="9 10" key="2">
    <citation type="journal article" date="2019" name="G3 (Bethesda)">
        <title>Hybrid Assembly of the Genome of the Entomopathogenic Nematode Steinernema carpocapsae Identifies the X-Chromosome.</title>
        <authorList>
            <person name="Serra L."/>
            <person name="Macchietto M."/>
            <person name="Macias-Munoz A."/>
            <person name="McGill C.J."/>
            <person name="Rodriguez I.M."/>
            <person name="Rodriguez B."/>
            <person name="Murad R."/>
            <person name="Mortazavi A."/>
        </authorList>
    </citation>
    <scope>NUCLEOTIDE SEQUENCE [LARGE SCALE GENOMIC DNA]</scope>
    <source>
        <strain evidence="9 10">ALL</strain>
    </source>
</reference>
<evidence type="ECO:0000313" key="10">
    <source>
        <dbReference type="Proteomes" id="UP000298663"/>
    </source>
</evidence>
<dbReference type="Pfam" id="PF19431">
    <property type="entry name" value="MEKK4_N"/>
    <property type="match status" value="1"/>
</dbReference>
<dbReference type="Proteomes" id="UP000298663">
    <property type="component" value="Unassembled WGS sequence"/>
</dbReference>
<dbReference type="Pfam" id="PF00069">
    <property type="entry name" value="Pkinase"/>
    <property type="match status" value="1"/>
</dbReference>
<sequence length="1353" mass="156405">MATPQSAVVSSPEHRREDPEKKRPREFVEAAKRALNETKQRKNKRIETLEVERCEMRGETKAYIKVDDVKKAKMGDVLWVQLQAFLAGRYMGDESCQRKSINDHDEYILKERKRLQGVLKDICDFRFDMGELYATAFNDRNTWFQTLSNDCYMEHVRNARKSVNCLLTRFFEYWELFPRFKAIFPKAEGQRDVSAEDKETMYKLDLLLVWYNNFDFLRDLMKNIGNILLHRSSSAAPVSNRSSRSSADTFHFWPKDEGHSPSQSWAKVYHNEIHEDMDDGLSKSPELDEMNAEMENQEGYHKFLLERFKTLYREVVQQSLQLRGMREVLNEIAFVSNRILEKAAKSLIMKRSYAHVASDSNLLSQSFHQEHSKHTDEVTLNSEHFTFMNLPSFYPFFQFLVTIPVDLVEQWCIAKSTRSENRASKRDLLTINTLIEECHECLNAALAVKDQYVTFVKMTCLDPMHHFEYLKSFDKELVEIFLKYFDYLHEWADSGSDFSSSDMEWSAATQTVDKLIAEWRLTKAWTVSIPSAESDAARNFCHISKKVLKDLVLSFLRSEVEDIERMGVQDEDQEEAQEEVNDSFEVIDESTTERKHSAHSVVFMQCRRINRLIQNLRYRSLKALAFLKAISNDLEFCAKYKVKLDAEITGEYLVGKLLKAGFVMLKFKDCESLPFYAMCPVQMGNNSDLINSLLNCICSRCSKLTPQNSKQESMSKEQGSLDNEGSMDGFGSTMESFSRMHISKNHPNFLVVLSKSLFNADDYNPNTDSPYYVNIQDLRDVHIRHSTGVNLSSYITVQENEVYIISETRCAIKGCCKVFESVFSASPDRMELSHDFCSLYDYLEVRLDESREKVVEICNYVWSYVKEINSAVGANISHEKDNEIRLLRDTLLRAYCLAFEITKEVLRLIPASGGAQFAQHFVSYVKQWEAFLKDMIEKQQPISTTLWGDEAFNCILTGYSKYSKFLSADKVDVSYSIKNLLEINRQASMRKAQVWSGHNRHPSRSTSTNENMATFAASDKKPLKPAERILLECEGIDKKIESRLYRMGQIGRETQCRREPSRYFKSERKAPFKWQCLEKCLGRGQQGSVHVVYDTDNTRCLAMKQIQIQYNDEEQLTRVVTEVENLRKLDHINLVKYYGVEIKNECMMIFMEYCNHGTLDRMCRGERLDLMYVRRYTHQLLSAVEYIHSQNIVHRDIKPANIFLTDMDILKLGDFGCSFRLASGSTIIGEIQEHIGTACYMAPEIATRGGEIPSSETADHVIPVYHGYGRAVDIWSTGCVVLEMLTGKRPYHHLKSDFQIYYAHGTGKHPEIPPGLNDLTLNFLNRCLVVDPIKRATAHDLLADDFANIQLAE</sequence>
<dbReference type="SUPFAM" id="SSF56112">
    <property type="entry name" value="Protein kinase-like (PK-like)"/>
    <property type="match status" value="1"/>
</dbReference>
<organism evidence="9 10">
    <name type="scientific">Steinernema carpocapsae</name>
    <name type="common">Entomopathogenic nematode</name>
    <dbReference type="NCBI Taxonomy" id="34508"/>
    <lineage>
        <taxon>Eukaryota</taxon>
        <taxon>Metazoa</taxon>
        <taxon>Ecdysozoa</taxon>
        <taxon>Nematoda</taxon>
        <taxon>Chromadorea</taxon>
        <taxon>Rhabditida</taxon>
        <taxon>Tylenchina</taxon>
        <taxon>Panagrolaimomorpha</taxon>
        <taxon>Strongyloidoidea</taxon>
        <taxon>Steinernematidae</taxon>
        <taxon>Steinernema</taxon>
    </lineage>
</organism>
<dbReference type="PANTHER" id="PTHR48016:SF32">
    <property type="entry name" value="MITOGEN-ACTIVATED PROTEIN KINASE KINASE KINASE 4"/>
    <property type="match status" value="1"/>
</dbReference>
<dbReference type="GO" id="GO:0005524">
    <property type="term" value="F:ATP binding"/>
    <property type="evidence" value="ECO:0007669"/>
    <property type="project" value="UniProtKB-KW"/>
</dbReference>
<feature type="compositionally biased region" description="Basic and acidic residues" evidence="7">
    <location>
        <begin position="12"/>
        <end position="26"/>
    </location>
</feature>
<evidence type="ECO:0000256" key="5">
    <source>
        <dbReference type="ARBA" id="ARBA00022777"/>
    </source>
</evidence>
<dbReference type="PROSITE" id="PS50011">
    <property type="entry name" value="PROTEIN_KINASE_DOM"/>
    <property type="match status" value="1"/>
</dbReference>
<feature type="domain" description="Protein kinase" evidence="8">
    <location>
        <begin position="1075"/>
        <end position="1347"/>
    </location>
</feature>
<proteinExistence type="inferred from homology"/>
<accession>A0A4U5M115</accession>
<dbReference type="GO" id="GO:0000165">
    <property type="term" value="P:MAPK cascade"/>
    <property type="evidence" value="ECO:0007669"/>
    <property type="project" value="InterPro"/>
</dbReference>
<reference evidence="9 10" key="1">
    <citation type="journal article" date="2015" name="Genome Biol.">
        <title>Comparative genomics of Steinernema reveals deeply conserved gene regulatory networks.</title>
        <authorList>
            <person name="Dillman A.R."/>
            <person name="Macchietto M."/>
            <person name="Porter C.F."/>
            <person name="Rogers A."/>
            <person name="Williams B."/>
            <person name="Antoshechkin I."/>
            <person name="Lee M.M."/>
            <person name="Goodwin Z."/>
            <person name="Lu X."/>
            <person name="Lewis E.E."/>
            <person name="Goodrich-Blair H."/>
            <person name="Stock S.P."/>
            <person name="Adams B.J."/>
            <person name="Sternberg P.W."/>
            <person name="Mortazavi A."/>
        </authorList>
    </citation>
    <scope>NUCLEOTIDE SEQUENCE [LARGE SCALE GENOMIC DNA]</scope>
    <source>
        <strain evidence="9 10">ALL</strain>
    </source>
</reference>
<dbReference type="InterPro" id="IPR008271">
    <property type="entry name" value="Ser/Thr_kinase_AS"/>
</dbReference>
<dbReference type="InterPro" id="IPR011009">
    <property type="entry name" value="Kinase-like_dom_sf"/>
</dbReference>
<keyword evidence="3" id="KW-0808">Transferase</keyword>
<dbReference type="OrthoDB" id="1043025at2759"/>
<evidence type="ECO:0000256" key="1">
    <source>
        <dbReference type="ARBA" id="ARBA00006529"/>
    </source>
</evidence>
<keyword evidence="2" id="KW-0723">Serine/threonine-protein kinase</keyword>
<dbReference type="InterPro" id="IPR050538">
    <property type="entry name" value="MAP_kinase_kinase_kinase"/>
</dbReference>
<dbReference type="SMART" id="SM00220">
    <property type="entry name" value="S_TKc"/>
    <property type="match status" value="1"/>
</dbReference>